<evidence type="ECO:0000256" key="3">
    <source>
        <dbReference type="ARBA" id="ARBA00023015"/>
    </source>
</evidence>
<feature type="compositionally biased region" description="Low complexity" evidence="8">
    <location>
        <begin position="249"/>
        <end position="269"/>
    </location>
</feature>
<dbReference type="Proteomes" id="UP001642540">
    <property type="component" value="Unassembled WGS sequence"/>
</dbReference>
<dbReference type="CDD" id="cd20192">
    <property type="entry name" value="T-box_TBXT_TBX19-like"/>
    <property type="match status" value="1"/>
</dbReference>
<evidence type="ECO:0000256" key="7">
    <source>
        <dbReference type="PROSITE-ProRule" id="PRU00201"/>
    </source>
</evidence>
<dbReference type="SMART" id="SM00425">
    <property type="entry name" value="TBOX"/>
    <property type="match status" value="1"/>
</dbReference>
<dbReference type="InterPro" id="IPR002070">
    <property type="entry name" value="TF_Brachyury"/>
</dbReference>
<dbReference type="Pfam" id="PF00907">
    <property type="entry name" value="T-box"/>
    <property type="match status" value="1"/>
</dbReference>
<dbReference type="InterPro" id="IPR001699">
    <property type="entry name" value="TF_T-box"/>
</dbReference>
<gene>
    <name evidence="10" type="ORF">ODALV1_LOCUS2789</name>
</gene>
<protein>
    <recommendedName>
        <fullName evidence="9">T-box domain-containing protein</fullName>
    </recommendedName>
</protein>
<evidence type="ECO:0000259" key="9">
    <source>
        <dbReference type="PROSITE" id="PS50252"/>
    </source>
</evidence>
<dbReference type="PANTHER" id="PTHR11267">
    <property type="entry name" value="T-BOX PROTEIN-RELATED"/>
    <property type="match status" value="1"/>
</dbReference>
<feature type="region of interest" description="Disordered" evidence="8">
    <location>
        <begin position="728"/>
        <end position="790"/>
    </location>
</feature>
<proteinExistence type="predicted"/>
<comment type="caution">
    <text evidence="7">Lacks conserved residue(s) required for the propagation of feature annotation.</text>
</comment>
<feature type="domain" description="T-box" evidence="9">
    <location>
        <begin position="290"/>
        <end position="477"/>
    </location>
</feature>
<comment type="subcellular location">
    <subcellularLocation>
        <location evidence="1 7">Nucleus</location>
    </subcellularLocation>
</comment>
<dbReference type="SUPFAM" id="SSF49417">
    <property type="entry name" value="p53-like transcription factors"/>
    <property type="match status" value="1"/>
</dbReference>
<keyword evidence="3" id="KW-0805">Transcription regulation</keyword>
<evidence type="ECO:0000313" key="11">
    <source>
        <dbReference type="Proteomes" id="UP001642540"/>
    </source>
</evidence>
<reference evidence="10 11" key="1">
    <citation type="submission" date="2024-08" db="EMBL/GenBank/DDBJ databases">
        <authorList>
            <person name="Cucini C."/>
            <person name="Frati F."/>
        </authorList>
    </citation>
    <scope>NUCLEOTIDE SEQUENCE [LARGE SCALE GENOMIC DNA]</scope>
</reference>
<dbReference type="InterPro" id="IPR018186">
    <property type="entry name" value="TF_T-box_CS"/>
</dbReference>
<keyword evidence="2" id="KW-0217">Developmental protein</keyword>
<evidence type="ECO:0000256" key="6">
    <source>
        <dbReference type="ARBA" id="ARBA00023242"/>
    </source>
</evidence>
<keyword evidence="6 7" id="KW-0539">Nucleus</keyword>
<dbReference type="InterPro" id="IPR036960">
    <property type="entry name" value="T-box_sf"/>
</dbReference>
<feature type="compositionally biased region" description="Basic residues" evidence="8">
    <location>
        <begin position="674"/>
        <end position="690"/>
    </location>
</feature>
<name>A0ABP1PR49_9HEXA</name>
<keyword evidence="4 7" id="KW-0238">DNA-binding</keyword>
<feature type="compositionally biased region" description="Polar residues" evidence="8">
    <location>
        <begin position="1"/>
        <end position="10"/>
    </location>
</feature>
<keyword evidence="5" id="KW-0804">Transcription</keyword>
<feature type="compositionally biased region" description="Low complexity" evidence="8">
    <location>
        <begin position="81"/>
        <end position="90"/>
    </location>
</feature>
<organism evidence="10 11">
    <name type="scientific">Orchesella dallaii</name>
    <dbReference type="NCBI Taxonomy" id="48710"/>
    <lineage>
        <taxon>Eukaryota</taxon>
        <taxon>Metazoa</taxon>
        <taxon>Ecdysozoa</taxon>
        <taxon>Arthropoda</taxon>
        <taxon>Hexapoda</taxon>
        <taxon>Collembola</taxon>
        <taxon>Entomobryomorpha</taxon>
        <taxon>Entomobryoidea</taxon>
        <taxon>Orchesellidae</taxon>
        <taxon>Orchesellinae</taxon>
        <taxon>Orchesella</taxon>
    </lineage>
</organism>
<sequence length="790" mass="83063">MQKGMSTVTANNNNNSSSSSTGGGGNGHHPHKKSKKALANSAANNNNSSSNASNSSSSNNTTTTHCLSVDTNDDGGSPPHNNNNTSTSLLSAVGGSSNRFYCCTSSNSGGSGGGIGGGLLSSSTLSSYPVSVISQPESNSSSSCLLNDGGSSGGGYDLYGPPYPLSAAVCWPTAAAATYPDFGVGHVAVTAAAVLGHHVHPHHPHHPGLGLSHGPSTTPSMDGANGALGSGVGGTPLHHQHPHSYVGTSSSPSSSGPSELLVASQQSAGNSGGGMDDDSSVPSINPRVMLEDRDLWEKFHGLTNEMIVTKSGRRMFPVVRIRINGLIPNAMYSVLLEFVQIDSHRWKYVNGEWVPGGKAETQPVNAVYLHPESPNFGAHWTKDIVSFHKVKLTNKTNGNPQQIMLHSLHKYEPRVHVFRVGTDTPVSPEILIRNSEYTRSTVHPLPETQFIAVTAYQNEEVTALKIRHNPFAKAFLDAKERPDSHRELFYTPQYAPWYLHPSSGYYQSSSTLRGPAGVSPSANPSQRPLPYSSPASSVGIPKRGRMESSGYDQATTVWSTQTIPSASTSWPSPASTSSMHFYPWHSTGGGMVPSEQLNNGAGVDSSCASPPSGGPVVVNGKETPPSMSVTPTYQQQQQAQHHGFLPLHGGGGVGGTLSPSSPLGSSSSPIGDHHPHHHPHAPYHPHHHQLHMSSLQHLTNGGYASMVGVMDSPFKFHTAVSSVGAGVYQQSGSPSSVTSDQGHPGYCSPTLSRDQQQTDVGGTGVSEPSVVRWSPLTPPHHHPQTAHNLA</sequence>
<evidence type="ECO:0000256" key="4">
    <source>
        <dbReference type="ARBA" id="ARBA00023125"/>
    </source>
</evidence>
<feature type="compositionally biased region" description="Low complexity" evidence="8">
    <location>
        <begin position="656"/>
        <end position="670"/>
    </location>
</feature>
<feature type="region of interest" description="Disordered" evidence="8">
    <location>
        <begin position="200"/>
        <end position="284"/>
    </location>
</feature>
<dbReference type="InterPro" id="IPR046360">
    <property type="entry name" value="T-box_DNA-bd"/>
</dbReference>
<dbReference type="InterPro" id="IPR008967">
    <property type="entry name" value="p53-like_TF_DNA-bd_sf"/>
</dbReference>
<dbReference type="EMBL" id="CAXLJM020000007">
    <property type="protein sequence ID" value="CAL8074061.1"/>
    <property type="molecule type" value="Genomic_DNA"/>
</dbReference>
<feature type="region of interest" description="Disordered" evidence="8">
    <location>
        <begin position="649"/>
        <end position="691"/>
    </location>
</feature>
<evidence type="ECO:0000256" key="1">
    <source>
        <dbReference type="ARBA" id="ARBA00004123"/>
    </source>
</evidence>
<keyword evidence="11" id="KW-1185">Reference proteome</keyword>
<dbReference type="PROSITE" id="PS50252">
    <property type="entry name" value="TBOX_3"/>
    <property type="match status" value="1"/>
</dbReference>
<feature type="region of interest" description="Disordered" evidence="8">
    <location>
        <begin position="1"/>
        <end position="90"/>
    </location>
</feature>
<dbReference type="PRINTS" id="PR00938">
    <property type="entry name" value="BRACHYURY"/>
</dbReference>
<evidence type="ECO:0000256" key="2">
    <source>
        <dbReference type="ARBA" id="ARBA00022473"/>
    </source>
</evidence>
<feature type="compositionally biased region" description="Polar residues" evidence="8">
    <location>
        <begin position="749"/>
        <end position="760"/>
    </location>
</feature>
<feature type="compositionally biased region" description="Polar residues" evidence="8">
    <location>
        <begin position="728"/>
        <end position="741"/>
    </location>
</feature>
<feature type="compositionally biased region" description="Low complexity" evidence="8">
    <location>
        <begin position="11"/>
        <end position="20"/>
    </location>
</feature>
<feature type="compositionally biased region" description="Low complexity" evidence="8">
    <location>
        <begin position="39"/>
        <end position="64"/>
    </location>
</feature>
<dbReference type="Gene3D" id="2.60.40.820">
    <property type="entry name" value="Transcription factor, T-box"/>
    <property type="match status" value="1"/>
</dbReference>
<evidence type="ECO:0000256" key="8">
    <source>
        <dbReference type="SAM" id="MobiDB-lite"/>
    </source>
</evidence>
<accession>A0ABP1PR49</accession>
<evidence type="ECO:0000313" key="10">
    <source>
        <dbReference type="EMBL" id="CAL8074061.1"/>
    </source>
</evidence>
<feature type="region of interest" description="Disordered" evidence="8">
    <location>
        <begin position="509"/>
        <end position="548"/>
    </location>
</feature>
<dbReference type="PANTHER" id="PTHR11267:SF106">
    <property type="entry name" value="T-RELATED PROTEIN"/>
    <property type="match status" value="1"/>
</dbReference>
<comment type="caution">
    <text evidence="10">The sequence shown here is derived from an EMBL/GenBank/DDBJ whole genome shotgun (WGS) entry which is preliminary data.</text>
</comment>
<feature type="compositionally biased region" description="Low complexity" evidence="8">
    <location>
        <begin position="207"/>
        <end position="216"/>
    </location>
</feature>
<dbReference type="PRINTS" id="PR00937">
    <property type="entry name" value="TBOX"/>
</dbReference>
<dbReference type="PROSITE" id="PS01283">
    <property type="entry name" value="TBOX_1"/>
    <property type="match status" value="1"/>
</dbReference>
<evidence type="ECO:0000256" key="5">
    <source>
        <dbReference type="ARBA" id="ARBA00023163"/>
    </source>
</evidence>